<keyword evidence="7" id="KW-0966">Cell projection</keyword>
<dbReference type="RefSeq" id="WP_373656324.1">
    <property type="nucleotide sequence ID" value="NZ_JBGUAW010000007.1"/>
</dbReference>
<keyword evidence="7" id="KW-0969">Cilium</keyword>
<comment type="caution">
    <text evidence="7">The sequence shown here is derived from an EMBL/GenBank/DDBJ whole genome shotgun (WGS) entry which is preliminary data.</text>
</comment>
<feature type="chain" id="PRO_5044901521" description="Flagellar P-ring protein" evidence="6">
    <location>
        <begin position="29"/>
        <end position="375"/>
    </location>
</feature>
<keyword evidence="4 6" id="KW-0732">Signal</keyword>
<evidence type="ECO:0000256" key="4">
    <source>
        <dbReference type="ARBA" id="ARBA00022729"/>
    </source>
</evidence>
<dbReference type="HAMAP" id="MF_00416">
    <property type="entry name" value="FlgI"/>
    <property type="match status" value="1"/>
</dbReference>
<dbReference type="Proteomes" id="UP001575181">
    <property type="component" value="Unassembled WGS sequence"/>
</dbReference>
<accession>A0ABV4TY39</accession>
<comment type="function">
    <text evidence="1 6">Assembles around the rod to form the L-ring and probably protects the motor/basal body from shearing forces during rotation.</text>
</comment>
<dbReference type="PANTHER" id="PTHR30381">
    <property type="entry name" value="FLAGELLAR P-RING PERIPLASMIC PROTEIN FLGI"/>
    <property type="match status" value="1"/>
</dbReference>
<sequence precursor="true">MGKAHRTIRRLAGIGILLLAGLPLAAQAERIKDIADVVGVRDNQLMGYGLVVGLDGTGDSPQTSSPFTLKSMVSMLERMGINLRQEVDSMRPDNVAAVMVTATLPPYTSQGQKINVSVSSLGDAESLQGGVLVMTPLKGPDGQVYAVAQGPVSLGGFGAQGEGGEVQVNHLTSGSIPNGALVERELPISMNGKKTLRLALRQTDFTTATRVARSVDKELGGDYAQATDPGTVRVEVPSNYQDRVVPLVSRLENLSVRTARKARVVLDERTGTVIIGKNVRVHPVAVSHGNLNITITEKPQVSQPASFGAGVTTVVPRTEIEAGEEKADLILLQPGVDLSSLVGALNSIGASTRDLIAILRAIKEAGALTAELKII</sequence>
<evidence type="ECO:0000256" key="3">
    <source>
        <dbReference type="ARBA" id="ARBA00008994"/>
    </source>
</evidence>
<dbReference type="EMBL" id="JBGUAW010000007">
    <property type="protein sequence ID" value="MFA9461468.1"/>
    <property type="molecule type" value="Genomic_DNA"/>
</dbReference>
<evidence type="ECO:0000256" key="5">
    <source>
        <dbReference type="ARBA" id="ARBA00023143"/>
    </source>
</evidence>
<proteinExistence type="inferred from homology"/>
<dbReference type="NCBIfam" id="NF003676">
    <property type="entry name" value="PRK05303.1"/>
    <property type="match status" value="1"/>
</dbReference>
<keyword evidence="5 6" id="KW-0975">Bacterial flagellum</keyword>
<organism evidence="7 8">
    <name type="scientific">Thiohalorhabdus methylotrophus</name>
    <dbReference type="NCBI Taxonomy" id="3242694"/>
    <lineage>
        <taxon>Bacteria</taxon>
        <taxon>Pseudomonadati</taxon>
        <taxon>Pseudomonadota</taxon>
        <taxon>Gammaproteobacteria</taxon>
        <taxon>Thiohalorhabdales</taxon>
        <taxon>Thiohalorhabdaceae</taxon>
        <taxon>Thiohalorhabdus</taxon>
    </lineage>
</organism>
<evidence type="ECO:0000313" key="7">
    <source>
        <dbReference type="EMBL" id="MFA9461468.1"/>
    </source>
</evidence>
<comment type="similarity">
    <text evidence="3 6">Belongs to the FlgI family.</text>
</comment>
<dbReference type="PRINTS" id="PR01010">
    <property type="entry name" value="FLGPRINGFLGI"/>
</dbReference>
<dbReference type="Pfam" id="PF02119">
    <property type="entry name" value="FlgI"/>
    <property type="match status" value="1"/>
</dbReference>
<evidence type="ECO:0000256" key="1">
    <source>
        <dbReference type="ARBA" id="ARBA00002591"/>
    </source>
</evidence>
<name>A0ABV4TY39_9GAMM</name>
<dbReference type="InterPro" id="IPR001782">
    <property type="entry name" value="Flag_FlgI"/>
</dbReference>
<comment type="subunit">
    <text evidence="6">The basal body constitutes a major portion of the flagellar organelle and consists of four rings (L,P,S, and M) mounted on a central rod.</text>
</comment>
<reference evidence="7 8" key="1">
    <citation type="submission" date="2024-08" db="EMBL/GenBank/DDBJ databases">
        <title>Whole-genome sequencing of halo(alkali)philic microorganisms from hypersaline lakes.</title>
        <authorList>
            <person name="Sorokin D.Y."/>
            <person name="Merkel A.Y."/>
            <person name="Messina E."/>
            <person name="Yakimov M."/>
        </authorList>
    </citation>
    <scope>NUCLEOTIDE SEQUENCE [LARGE SCALE GENOMIC DNA]</scope>
    <source>
        <strain evidence="7 8">Cl-TMA</strain>
    </source>
</reference>
<feature type="signal peptide" evidence="6">
    <location>
        <begin position="1"/>
        <end position="28"/>
    </location>
</feature>
<evidence type="ECO:0000313" key="8">
    <source>
        <dbReference type="Proteomes" id="UP001575181"/>
    </source>
</evidence>
<dbReference type="PANTHER" id="PTHR30381:SF0">
    <property type="entry name" value="FLAGELLAR P-RING PROTEIN"/>
    <property type="match status" value="1"/>
</dbReference>
<evidence type="ECO:0000256" key="2">
    <source>
        <dbReference type="ARBA" id="ARBA00004117"/>
    </source>
</evidence>
<keyword evidence="8" id="KW-1185">Reference proteome</keyword>
<evidence type="ECO:0000256" key="6">
    <source>
        <dbReference type="HAMAP-Rule" id="MF_00416"/>
    </source>
</evidence>
<comment type="subcellular location">
    <subcellularLocation>
        <location evidence="2 6">Bacterial flagellum basal body</location>
    </subcellularLocation>
</comment>
<protein>
    <recommendedName>
        <fullName evidence="6">Flagellar P-ring protein</fullName>
    </recommendedName>
    <alternativeName>
        <fullName evidence="6">Basal body P-ring protein</fullName>
    </alternativeName>
</protein>
<gene>
    <name evidence="6" type="primary">flgI</name>
    <name evidence="7" type="ORF">ACERLL_11590</name>
</gene>
<keyword evidence="7" id="KW-0282">Flagellum</keyword>